<dbReference type="InterPro" id="IPR046347">
    <property type="entry name" value="bZIP_sf"/>
</dbReference>
<dbReference type="Gene3D" id="1.20.5.170">
    <property type="match status" value="1"/>
</dbReference>
<dbReference type="PANTHER" id="PTHR40621:SF6">
    <property type="entry name" value="AP-1-LIKE TRANSCRIPTION FACTOR YAP1-RELATED"/>
    <property type="match status" value="1"/>
</dbReference>
<dbReference type="Gene3D" id="1.10.238.100">
    <property type="entry name" value="YAP1 redox domain. Chain B"/>
    <property type="match status" value="1"/>
</dbReference>
<name>A0A9P5ACG4_9HYPO</name>
<evidence type="ECO:0000313" key="5">
    <source>
        <dbReference type="Proteomes" id="UP000730481"/>
    </source>
</evidence>
<evidence type="ECO:0000256" key="1">
    <source>
        <dbReference type="ARBA" id="ARBA00004123"/>
    </source>
</evidence>
<proteinExistence type="predicted"/>
<evidence type="ECO:0000256" key="3">
    <source>
        <dbReference type="SAM" id="MobiDB-lite"/>
    </source>
</evidence>
<protein>
    <recommendedName>
        <fullName evidence="6">BZIP domain-containing protein</fullName>
    </recommendedName>
</protein>
<dbReference type="OrthoDB" id="2590011at2759"/>
<dbReference type="GO" id="GO:0001228">
    <property type="term" value="F:DNA-binding transcription activator activity, RNA polymerase II-specific"/>
    <property type="evidence" value="ECO:0007669"/>
    <property type="project" value="TreeGrafter"/>
</dbReference>
<organism evidence="4 5">
    <name type="scientific">Fusarium beomiforme</name>
    <dbReference type="NCBI Taxonomy" id="44412"/>
    <lineage>
        <taxon>Eukaryota</taxon>
        <taxon>Fungi</taxon>
        <taxon>Dikarya</taxon>
        <taxon>Ascomycota</taxon>
        <taxon>Pezizomycotina</taxon>
        <taxon>Sordariomycetes</taxon>
        <taxon>Hypocreomycetidae</taxon>
        <taxon>Hypocreales</taxon>
        <taxon>Nectriaceae</taxon>
        <taxon>Fusarium</taxon>
        <taxon>Fusarium burgessii species complex</taxon>
    </lineage>
</organism>
<dbReference type="Proteomes" id="UP000730481">
    <property type="component" value="Unassembled WGS sequence"/>
</dbReference>
<feature type="compositionally biased region" description="Polar residues" evidence="3">
    <location>
        <begin position="363"/>
        <end position="376"/>
    </location>
</feature>
<dbReference type="PANTHER" id="PTHR40621">
    <property type="entry name" value="TRANSCRIPTION FACTOR KAPC-RELATED"/>
    <property type="match status" value="1"/>
</dbReference>
<reference evidence="4" key="1">
    <citation type="journal article" date="2017" name="Mycologia">
        <title>Fusarium algeriense, sp. nov., a novel toxigenic crown rot pathogen of durum wheat from Algeria is nested in the Fusarium burgessii species complex.</title>
        <authorList>
            <person name="Laraba I."/>
            <person name="Keddad A."/>
            <person name="Boureghda H."/>
            <person name="Abdallah N."/>
            <person name="Vaughan M.M."/>
            <person name="Proctor R.H."/>
            <person name="Busman M."/>
            <person name="O'Donnell K."/>
        </authorList>
    </citation>
    <scope>NUCLEOTIDE SEQUENCE</scope>
    <source>
        <strain evidence="4">NRRL 25174</strain>
    </source>
</reference>
<sequence>MSDRIFRIFNPGEPKENPVERRRAQLRRAQQSYRGRKDKYARTLEEELAKSRARETDLARECEQLRAGLQNALQQLSQGPNSTDTGFREITYPGNDYATPSRTTGSSTGASPMYLGDPGYQSVDIIPSPQLISPSSFGDFSDPSEGHGAPVLFNQGYSSHSRVGEVDQIVAGMEFVLKIEEPCLGHLHGDVKKPDEPGNHALTASAQLMACSGDTSHTNNPRLPSSPSFGNTPSSMLERLLTLAPDLSNEDEMTPIQAWNNIRSRPNFGGFSTSSLGLLAAKLMKAAKCHGFGAAIKRSVFEGLFIFIDPTVNFAMQSWDDLAARLHDLSALIDARLAALVNENQESDTTTDLPEENSLARDSASQSPPSKLSLKNNPGDAPEDDEYMNSRFKEDTWVMTMPHRVFARDLLRSAFVWRSNNHLTPRCPVFFLTHPSALDCPAHHSCAHWELRYEDESRYELGSIELEVICFDPKTQDEFEVPDPEDGQKLYFYAWEDPEPINCRPTYLFNALVPDFDIIRRTGLEVLLFRMVEHGDEWDDEEMAVRYMDQYGRLLETLL</sequence>
<dbReference type="GO" id="GO:0090575">
    <property type="term" value="C:RNA polymerase II transcription regulator complex"/>
    <property type="evidence" value="ECO:0007669"/>
    <property type="project" value="TreeGrafter"/>
</dbReference>
<dbReference type="SUPFAM" id="SSF57959">
    <property type="entry name" value="Leucine zipper domain"/>
    <property type="match status" value="1"/>
</dbReference>
<feature type="region of interest" description="Disordered" evidence="3">
    <location>
        <begin position="344"/>
        <end position="387"/>
    </location>
</feature>
<dbReference type="GO" id="GO:0000976">
    <property type="term" value="F:transcription cis-regulatory region binding"/>
    <property type="evidence" value="ECO:0007669"/>
    <property type="project" value="InterPro"/>
</dbReference>
<feature type="region of interest" description="Disordered" evidence="3">
    <location>
        <begin position="9"/>
        <end position="38"/>
    </location>
</feature>
<evidence type="ECO:0000313" key="4">
    <source>
        <dbReference type="EMBL" id="KAF4336275.1"/>
    </source>
</evidence>
<comment type="subcellular location">
    <subcellularLocation>
        <location evidence="1">Nucleus</location>
    </subcellularLocation>
</comment>
<keyword evidence="2" id="KW-0539">Nucleus</keyword>
<comment type="caution">
    <text evidence="4">The sequence shown here is derived from an EMBL/GenBank/DDBJ whole genome shotgun (WGS) entry which is preliminary data.</text>
</comment>
<feature type="compositionally biased region" description="Basic and acidic residues" evidence="3">
    <location>
        <begin position="13"/>
        <end position="23"/>
    </location>
</feature>
<dbReference type="InterPro" id="IPR050936">
    <property type="entry name" value="AP-1-like"/>
</dbReference>
<reference evidence="4" key="2">
    <citation type="submission" date="2020-02" db="EMBL/GenBank/DDBJ databases">
        <title>Identification and distribution of gene clusters putatively required for synthesis of sphingolipid metabolism inhibitors in phylogenetically diverse species of the filamentous fungus Fusarium.</title>
        <authorList>
            <person name="Kim H.-S."/>
            <person name="Busman M."/>
            <person name="Brown D.W."/>
            <person name="Divon H."/>
            <person name="Uhlig S."/>
            <person name="Proctor R.H."/>
        </authorList>
    </citation>
    <scope>NUCLEOTIDE SEQUENCE</scope>
    <source>
        <strain evidence="4">NRRL 25174</strain>
    </source>
</reference>
<accession>A0A9P5ACG4</accession>
<evidence type="ECO:0008006" key="6">
    <source>
        <dbReference type="Google" id="ProtNLM"/>
    </source>
</evidence>
<dbReference type="AlphaFoldDB" id="A0A9P5ACG4"/>
<dbReference type="EMBL" id="PVQB02000509">
    <property type="protein sequence ID" value="KAF4336275.1"/>
    <property type="molecule type" value="Genomic_DNA"/>
</dbReference>
<keyword evidence="5" id="KW-1185">Reference proteome</keyword>
<evidence type="ECO:0000256" key="2">
    <source>
        <dbReference type="ARBA" id="ARBA00023242"/>
    </source>
</evidence>
<gene>
    <name evidence="4" type="ORF">FBEOM_9879</name>
</gene>